<dbReference type="SUPFAM" id="SSF46600">
    <property type="entry name" value="C-terminal UvrC-binding domain of UvrB"/>
    <property type="match status" value="1"/>
</dbReference>
<dbReference type="Pfam" id="PF02151">
    <property type="entry name" value="UVR"/>
    <property type="match status" value="1"/>
</dbReference>
<dbReference type="InterPro" id="IPR036876">
    <property type="entry name" value="UVR_dom_sf"/>
</dbReference>
<keyword evidence="5 6" id="KW-0234">DNA repair</keyword>
<feature type="domain" description="UVR" evidence="8">
    <location>
        <begin position="208"/>
        <end position="243"/>
    </location>
</feature>
<evidence type="ECO:0000313" key="11">
    <source>
        <dbReference type="EMBL" id="QNS06905.1"/>
    </source>
</evidence>
<dbReference type="InterPro" id="IPR000305">
    <property type="entry name" value="GIY-YIG_endonuc"/>
</dbReference>
<evidence type="ECO:0000259" key="8">
    <source>
        <dbReference type="PROSITE" id="PS50151"/>
    </source>
</evidence>
<sequence>MADPSSYRPQPGQIPDSPGVYRFRDEHRRVIYVGKAKSLRQRLANYFQDLANLHPRTRTMVTTAASVEWTVVSTEVEALQLEYSWIKEYDPRFNVKYRDDKSYPYLAVTMNEEFPRVQVMRGQKKKGVRYFGPYGHAWAIRDTVDLLLRVFPVRTCSAGVFKNAARTGRPCLLGYIGKCSAPCVGRVSPDEHRELAEEFCDFMAGRTGTYIRRLEKDMTAAAEEMEYERAARLRDDIEALRKAMEKSAVVLADATDADLIALAEDELEAAVQIFHVRGGRVRGQRGWVTDKVEAVTSGDLVEHALQQLYGEESGDAVPKEVLVPALPDPVEPIQTWLTERRGSNVSLRIPQRGDKKALMETVHRNALQALALHKTKRASDLTTRSRALEEIAEALDLDSAPLRIECYDISHLQGDDVVASMVVFEDGLARKSEYRRFQIKGFEGQDDVRSMHEVITRRFKRYLAAQEKSAEWSDTELDDDEGPVESRLTEDDGRPKKFAYPPQLVVVDGGQPQVAAARRALDELGIDDIAVCGLAKRLEEVWVPGEDDPVVLPRTSEGLYLLQRVRDEAHRFAITYQRSKRAKRFKAGPLDDVPGLGDARKQALIKHFGSVKRLRSATIDQICEVPGIGRKTAETILAAFAQAAPAAPAVNTATGEILEDEEQTPAGATDAPTGGGPVTAGTPEERRGQEP</sequence>
<dbReference type="GO" id="GO:0003677">
    <property type="term" value="F:DNA binding"/>
    <property type="evidence" value="ECO:0007669"/>
    <property type="project" value="UniProtKB-UniRule"/>
</dbReference>
<dbReference type="SMART" id="SM00465">
    <property type="entry name" value="GIYc"/>
    <property type="match status" value="1"/>
</dbReference>
<dbReference type="HAMAP" id="MF_00203">
    <property type="entry name" value="UvrC"/>
    <property type="match status" value="1"/>
</dbReference>
<dbReference type="GO" id="GO:0005737">
    <property type="term" value="C:cytoplasm"/>
    <property type="evidence" value="ECO:0007669"/>
    <property type="project" value="UniProtKB-SubCell"/>
</dbReference>
<accession>A0A7H1BDV0</accession>
<dbReference type="Pfam" id="PF08459">
    <property type="entry name" value="UvrC_RNaseH_dom"/>
    <property type="match status" value="1"/>
</dbReference>
<dbReference type="NCBIfam" id="TIGR00194">
    <property type="entry name" value="uvrC"/>
    <property type="match status" value="1"/>
</dbReference>
<comment type="subunit">
    <text evidence="6">Interacts with UvrB in an incision complex.</text>
</comment>
<feature type="domain" description="UvrC family homology region profile" evidence="10">
    <location>
        <begin position="259"/>
        <end position="521"/>
    </location>
</feature>
<dbReference type="InterPro" id="IPR001162">
    <property type="entry name" value="UvrC_RNase_H_dom"/>
</dbReference>
<dbReference type="SUPFAM" id="SSF47781">
    <property type="entry name" value="RuvA domain 2-like"/>
    <property type="match status" value="1"/>
</dbReference>
<evidence type="ECO:0000256" key="5">
    <source>
        <dbReference type="ARBA" id="ARBA00023204"/>
    </source>
</evidence>
<keyword evidence="3 6" id="KW-0228">DNA excision</keyword>
<dbReference type="InterPro" id="IPR010994">
    <property type="entry name" value="RuvA_2-like"/>
</dbReference>
<dbReference type="Proteomes" id="UP000516428">
    <property type="component" value="Chromosome"/>
</dbReference>
<keyword evidence="12" id="KW-1185">Reference proteome</keyword>
<feature type="region of interest" description="Disordered" evidence="7">
    <location>
        <begin position="471"/>
        <end position="493"/>
    </location>
</feature>
<dbReference type="EMBL" id="CP061281">
    <property type="protein sequence ID" value="QNS06905.1"/>
    <property type="molecule type" value="Genomic_DNA"/>
</dbReference>
<feature type="region of interest" description="Disordered" evidence="7">
    <location>
        <begin position="652"/>
        <end position="691"/>
    </location>
</feature>
<comment type="subcellular location">
    <subcellularLocation>
        <location evidence="6">Cytoplasm</location>
    </subcellularLocation>
</comment>
<evidence type="ECO:0000256" key="3">
    <source>
        <dbReference type="ARBA" id="ARBA00022769"/>
    </source>
</evidence>
<evidence type="ECO:0000313" key="12">
    <source>
        <dbReference type="Proteomes" id="UP000516428"/>
    </source>
</evidence>
<dbReference type="InterPro" id="IPR038476">
    <property type="entry name" value="UvrC_RNase_H_dom_sf"/>
</dbReference>
<evidence type="ECO:0000256" key="7">
    <source>
        <dbReference type="SAM" id="MobiDB-lite"/>
    </source>
</evidence>
<dbReference type="Pfam" id="PF14520">
    <property type="entry name" value="HHH_5"/>
    <property type="match status" value="1"/>
</dbReference>
<feature type="region of interest" description="Disordered" evidence="7">
    <location>
        <begin position="1"/>
        <end position="20"/>
    </location>
</feature>
<dbReference type="SUPFAM" id="SSF82771">
    <property type="entry name" value="GIY-YIG endonuclease"/>
    <property type="match status" value="1"/>
</dbReference>
<dbReference type="GO" id="GO:0006289">
    <property type="term" value="P:nucleotide-excision repair"/>
    <property type="evidence" value="ECO:0007669"/>
    <property type="project" value="UniProtKB-UniRule"/>
</dbReference>
<evidence type="ECO:0000256" key="4">
    <source>
        <dbReference type="ARBA" id="ARBA00022881"/>
    </source>
</evidence>
<evidence type="ECO:0000256" key="2">
    <source>
        <dbReference type="ARBA" id="ARBA00022763"/>
    </source>
</evidence>
<dbReference type="AlphaFoldDB" id="A0A7H1BDV0"/>
<evidence type="ECO:0000256" key="1">
    <source>
        <dbReference type="ARBA" id="ARBA00022490"/>
    </source>
</evidence>
<evidence type="ECO:0000256" key="6">
    <source>
        <dbReference type="HAMAP-Rule" id="MF_00203"/>
    </source>
</evidence>
<dbReference type="InterPro" id="IPR003583">
    <property type="entry name" value="Hlx-hairpin-Hlx_DNA-bd_motif"/>
</dbReference>
<gene>
    <name evidence="6 11" type="primary">uvrC</name>
    <name evidence="11" type="ORF">IAG42_27185</name>
</gene>
<proteinExistence type="inferred from homology"/>
<protein>
    <recommendedName>
        <fullName evidence="6">UvrABC system protein C</fullName>
        <shortName evidence="6">Protein UvrC</shortName>
    </recommendedName>
    <alternativeName>
        <fullName evidence="6">Excinuclease ABC subunit C</fullName>
    </alternativeName>
</protein>
<keyword evidence="4 6" id="KW-0267">Excision nuclease</keyword>
<keyword evidence="6" id="KW-0742">SOS response</keyword>
<name>A0A7H1BDV0_9ACTN</name>
<dbReference type="FunFam" id="3.40.1440.10:FF:000001">
    <property type="entry name" value="UvrABC system protein C"/>
    <property type="match status" value="1"/>
</dbReference>
<dbReference type="PROSITE" id="PS50165">
    <property type="entry name" value="UVRC"/>
    <property type="match status" value="1"/>
</dbReference>
<dbReference type="CDD" id="cd10434">
    <property type="entry name" value="GIY-YIG_UvrC_Cho"/>
    <property type="match status" value="1"/>
</dbReference>
<feature type="compositionally biased region" description="Acidic residues" evidence="7">
    <location>
        <begin position="473"/>
        <end position="483"/>
    </location>
</feature>
<dbReference type="InterPro" id="IPR050066">
    <property type="entry name" value="UvrABC_protein_C"/>
</dbReference>
<dbReference type="InterPro" id="IPR047296">
    <property type="entry name" value="GIY-YIG_UvrC_Cho"/>
</dbReference>
<dbReference type="InterPro" id="IPR001943">
    <property type="entry name" value="UVR_dom"/>
</dbReference>
<dbReference type="GO" id="GO:0009432">
    <property type="term" value="P:SOS response"/>
    <property type="evidence" value="ECO:0007669"/>
    <property type="project" value="UniProtKB-UniRule"/>
</dbReference>
<dbReference type="Gene3D" id="3.30.420.340">
    <property type="entry name" value="UvrC, RNAse H endonuclease domain"/>
    <property type="match status" value="1"/>
</dbReference>
<dbReference type="PROSITE" id="PS50164">
    <property type="entry name" value="GIY_YIG"/>
    <property type="match status" value="1"/>
</dbReference>
<dbReference type="PANTHER" id="PTHR30562:SF1">
    <property type="entry name" value="UVRABC SYSTEM PROTEIN C"/>
    <property type="match status" value="1"/>
</dbReference>
<dbReference type="NCBIfam" id="NF001824">
    <property type="entry name" value="PRK00558.1-5"/>
    <property type="match status" value="1"/>
</dbReference>
<comment type="function">
    <text evidence="6">The UvrABC repair system catalyzes the recognition and processing of DNA lesions. UvrC both incises the 5' and 3' sides of the lesion. The N-terminal half is responsible for the 3' incision and the C-terminal half is responsible for the 5' incision.</text>
</comment>
<organism evidence="11 12">
    <name type="scientific">Streptomyces xanthii</name>
    <dbReference type="NCBI Taxonomy" id="2768069"/>
    <lineage>
        <taxon>Bacteria</taxon>
        <taxon>Bacillati</taxon>
        <taxon>Actinomycetota</taxon>
        <taxon>Actinomycetes</taxon>
        <taxon>Kitasatosporales</taxon>
        <taxon>Streptomycetaceae</taxon>
        <taxon>Streptomyces</taxon>
    </lineage>
</organism>
<dbReference type="Gene3D" id="4.10.860.10">
    <property type="entry name" value="UVR domain"/>
    <property type="match status" value="1"/>
</dbReference>
<keyword evidence="2 6" id="KW-0227">DNA damage</keyword>
<dbReference type="GO" id="GO:0009381">
    <property type="term" value="F:excinuclease ABC activity"/>
    <property type="evidence" value="ECO:0007669"/>
    <property type="project" value="UniProtKB-UniRule"/>
</dbReference>
<dbReference type="Gene3D" id="3.40.1440.10">
    <property type="entry name" value="GIY-YIG endonuclease"/>
    <property type="match status" value="1"/>
</dbReference>
<dbReference type="GO" id="GO:0009380">
    <property type="term" value="C:excinuclease repair complex"/>
    <property type="evidence" value="ECO:0007669"/>
    <property type="project" value="InterPro"/>
</dbReference>
<dbReference type="PANTHER" id="PTHR30562">
    <property type="entry name" value="UVRC/OXIDOREDUCTASE"/>
    <property type="match status" value="1"/>
</dbReference>
<comment type="similarity">
    <text evidence="6">Belongs to the UvrC family.</text>
</comment>
<dbReference type="Pfam" id="PF22920">
    <property type="entry name" value="UvrC_RNaseH"/>
    <property type="match status" value="1"/>
</dbReference>
<dbReference type="RefSeq" id="WP_188339584.1">
    <property type="nucleotide sequence ID" value="NZ_CP061281.1"/>
</dbReference>
<evidence type="ECO:0000259" key="9">
    <source>
        <dbReference type="PROSITE" id="PS50164"/>
    </source>
</evidence>
<feature type="domain" description="GIY-YIG" evidence="9">
    <location>
        <begin position="16"/>
        <end position="95"/>
    </location>
</feature>
<dbReference type="Gene3D" id="1.10.150.20">
    <property type="entry name" value="5' to 3' exonuclease, C-terminal subdomain"/>
    <property type="match status" value="1"/>
</dbReference>
<dbReference type="InterPro" id="IPR035901">
    <property type="entry name" value="GIY-YIG_endonuc_sf"/>
</dbReference>
<dbReference type="PROSITE" id="PS50151">
    <property type="entry name" value="UVR"/>
    <property type="match status" value="1"/>
</dbReference>
<dbReference type="Pfam" id="PF01541">
    <property type="entry name" value="GIY-YIG"/>
    <property type="match status" value="1"/>
</dbReference>
<dbReference type="SMART" id="SM00278">
    <property type="entry name" value="HhH1"/>
    <property type="match status" value="2"/>
</dbReference>
<dbReference type="KEGG" id="sxn:IAG42_27185"/>
<reference evidence="11 12" key="1">
    <citation type="submission" date="2020-09" db="EMBL/GenBank/DDBJ databases">
        <title>A novel species.</title>
        <authorList>
            <person name="Gao J."/>
        </authorList>
    </citation>
    <scope>NUCLEOTIDE SEQUENCE [LARGE SCALE GENOMIC DNA]</scope>
    <source>
        <strain evidence="11 12">CRXT-Y-14</strain>
    </source>
</reference>
<keyword evidence="1 6" id="KW-0963">Cytoplasm</keyword>
<evidence type="ECO:0000259" key="10">
    <source>
        <dbReference type="PROSITE" id="PS50165"/>
    </source>
</evidence>
<dbReference type="InterPro" id="IPR004791">
    <property type="entry name" value="UvrC"/>
</dbReference>